<evidence type="ECO:0000259" key="1">
    <source>
        <dbReference type="Pfam" id="PF13304"/>
    </source>
</evidence>
<proteinExistence type="predicted"/>
<dbReference type="GO" id="GO:0004519">
    <property type="term" value="F:endonuclease activity"/>
    <property type="evidence" value="ECO:0007669"/>
    <property type="project" value="UniProtKB-KW"/>
</dbReference>
<dbReference type="EMBL" id="JBHMEY010000067">
    <property type="protein sequence ID" value="MFB9098199.1"/>
    <property type="molecule type" value="Genomic_DNA"/>
</dbReference>
<dbReference type="InterPro" id="IPR027417">
    <property type="entry name" value="P-loop_NTPase"/>
</dbReference>
<keyword evidence="2" id="KW-0255">Endonuclease</keyword>
<reference evidence="2 3" key="1">
    <citation type="submission" date="2024-09" db="EMBL/GenBank/DDBJ databases">
        <authorList>
            <person name="Sun Q."/>
            <person name="Mori K."/>
        </authorList>
    </citation>
    <scope>NUCLEOTIDE SEQUENCE [LARGE SCALE GENOMIC DNA]</scope>
    <source>
        <strain evidence="2 3">CECT 7955</strain>
    </source>
</reference>
<sequence length="665" mass="78081">MMVYDLIYNKDKTEIIDSYFLDNESESSLYFPNFNKINIIVGANNSGKSRFMRYLMSNENFKGVNNLDDIGKLIKDYNDEVYEINIKIDEKIKDFKFKSDNTFYVSGLNSDKEKLNLFSVNRLLTINNFGEVLHIINKNKKNILNINDIDIKNNFLSNYNKIKDNFYKEFNGIKRYYIPTLRTAHSLFSDSTKKIEDDIFSHTLDKYYNLKEIDVEVFTGIHLYKDILNSRNSKREIRKKFESFETFISKCFFNGKHVDIVAEFDKDKNLSNNNESEIISVHIDEDEKETRKLYELGDGIQAIIILMYKIFMAEEKSFIYIDEPEINLHPGMQRLFLEQICNNPDLKKKDLTYVISTHSNHFLDLTIEQNNVSIYSFSPRVAENGEKQFVIKNVNAGDNELLRNLGVNNSSVFMANCSIWVEGISDRNYIKAFLKSYCDYHEDKPYPKEDIDFAFFEYAGSNIDHYIFDEKFEKEDENIVIKDIQALAVSNRIFLLADSDATTKTDKSKFERLENLEKAKSDNFTPKICWNIREIENLITNEMWEEVLINFCNKTLVKSNEEIIKEKINVALSVVNSKKYIKKYVGEFLEEVRTKIGKISSKYVLNQSIYEVNKNAKAETSYGTFINKRELSEIVFKQNFSWEVLSKNKEIENLTIEIYNFITNK</sequence>
<dbReference type="InterPro" id="IPR003959">
    <property type="entry name" value="ATPase_AAA_core"/>
</dbReference>
<protein>
    <submittedName>
        <fullName evidence="2">ATP-dependent endonuclease</fullName>
    </submittedName>
</protein>
<evidence type="ECO:0000313" key="3">
    <source>
        <dbReference type="Proteomes" id="UP001589607"/>
    </source>
</evidence>
<evidence type="ECO:0000313" key="2">
    <source>
        <dbReference type="EMBL" id="MFB9098199.1"/>
    </source>
</evidence>
<keyword evidence="2" id="KW-0378">Hydrolase</keyword>
<dbReference type="InterPro" id="IPR051396">
    <property type="entry name" value="Bact_Antivir_Def_Nuclease"/>
</dbReference>
<dbReference type="SUPFAM" id="SSF52540">
    <property type="entry name" value="P-loop containing nucleoside triphosphate hydrolases"/>
    <property type="match status" value="1"/>
</dbReference>
<dbReference type="RefSeq" id="WP_236456298.1">
    <property type="nucleotide sequence ID" value="NZ_CBCSGE010000024.1"/>
</dbReference>
<gene>
    <name evidence="2" type="ORF">ACFFVF_16925</name>
</gene>
<dbReference type="PANTHER" id="PTHR43581">
    <property type="entry name" value="ATP/GTP PHOSPHATASE"/>
    <property type="match status" value="1"/>
</dbReference>
<dbReference type="Gene3D" id="3.40.50.300">
    <property type="entry name" value="P-loop containing nucleotide triphosphate hydrolases"/>
    <property type="match status" value="1"/>
</dbReference>
<organism evidence="2 3">
    <name type="scientific">Flavobacterium jumunjinense</name>
    <dbReference type="NCBI Taxonomy" id="998845"/>
    <lineage>
        <taxon>Bacteria</taxon>
        <taxon>Pseudomonadati</taxon>
        <taxon>Bacteroidota</taxon>
        <taxon>Flavobacteriia</taxon>
        <taxon>Flavobacteriales</taxon>
        <taxon>Flavobacteriaceae</taxon>
        <taxon>Flavobacterium</taxon>
    </lineage>
</organism>
<feature type="domain" description="ATPase AAA-type core" evidence="1">
    <location>
        <begin position="37"/>
        <end position="364"/>
    </location>
</feature>
<dbReference type="PANTHER" id="PTHR43581:SF2">
    <property type="entry name" value="EXCINUCLEASE ATPASE SUBUNIT"/>
    <property type="match status" value="1"/>
</dbReference>
<keyword evidence="2" id="KW-0540">Nuclease</keyword>
<dbReference type="Pfam" id="PF13304">
    <property type="entry name" value="AAA_21"/>
    <property type="match status" value="1"/>
</dbReference>
<comment type="caution">
    <text evidence="2">The sequence shown here is derived from an EMBL/GenBank/DDBJ whole genome shotgun (WGS) entry which is preliminary data.</text>
</comment>
<name>A0ABV5GS33_9FLAO</name>
<dbReference type="Proteomes" id="UP001589607">
    <property type="component" value="Unassembled WGS sequence"/>
</dbReference>
<accession>A0ABV5GS33</accession>
<keyword evidence="3" id="KW-1185">Reference proteome</keyword>